<name>A0ACB8RWL7_9AGAM</name>
<organism evidence="1 2">
    <name type="scientific">Auriscalpium vulgare</name>
    <dbReference type="NCBI Taxonomy" id="40419"/>
    <lineage>
        <taxon>Eukaryota</taxon>
        <taxon>Fungi</taxon>
        <taxon>Dikarya</taxon>
        <taxon>Basidiomycota</taxon>
        <taxon>Agaricomycotina</taxon>
        <taxon>Agaricomycetes</taxon>
        <taxon>Russulales</taxon>
        <taxon>Auriscalpiaceae</taxon>
        <taxon>Auriscalpium</taxon>
    </lineage>
</organism>
<accession>A0ACB8RWL7</accession>
<reference evidence="1" key="1">
    <citation type="submission" date="2021-02" db="EMBL/GenBank/DDBJ databases">
        <authorList>
            <consortium name="DOE Joint Genome Institute"/>
            <person name="Ahrendt S."/>
            <person name="Looney B.P."/>
            <person name="Miyauchi S."/>
            <person name="Morin E."/>
            <person name="Drula E."/>
            <person name="Courty P.E."/>
            <person name="Chicoki N."/>
            <person name="Fauchery L."/>
            <person name="Kohler A."/>
            <person name="Kuo A."/>
            <person name="Labutti K."/>
            <person name="Pangilinan J."/>
            <person name="Lipzen A."/>
            <person name="Riley R."/>
            <person name="Andreopoulos W."/>
            <person name="He G."/>
            <person name="Johnson J."/>
            <person name="Barry K.W."/>
            <person name="Grigoriev I.V."/>
            <person name="Nagy L."/>
            <person name="Hibbett D."/>
            <person name="Henrissat B."/>
            <person name="Matheny P.B."/>
            <person name="Labbe J."/>
            <person name="Martin F."/>
        </authorList>
    </citation>
    <scope>NUCLEOTIDE SEQUENCE</scope>
    <source>
        <strain evidence="1">FP105234-sp</strain>
    </source>
</reference>
<dbReference type="Proteomes" id="UP000814033">
    <property type="component" value="Unassembled WGS sequence"/>
</dbReference>
<comment type="caution">
    <text evidence="1">The sequence shown here is derived from an EMBL/GenBank/DDBJ whole genome shotgun (WGS) entry which is preliminary data.</text>
</comment>
<sequence>MNPSSATRISELEGQLRDASISRPERSLNPFGDDAMTGPSGVSTEDLKTNLAASRRERKIVQNTIRQCEERLVALKAKERVHDGEVARLENEIRKQAQIAAEEAAKALKRLAGITGKTIQATLKEALEHDTGQKEEFDTDNSESDDDMSTGYPAQDADSSESDIDVSPEPAVNEKLFDTGSGSDQSEGKQPAQPVSLPQKRNLADLPSHTTEATNKRQKIVGPSTAAAVCDFLQARVATVAHVAVPEHAPPPPPQLHQHSGYIRRDFLRQIYSTGRKLLSKVPGKRNIPRSTLADRFLLFPQWAQSPGLPDAPGKPGTLISNREDIARQLSLFVRPRDNAAVWKYMGNYELRLAKPLSAEEFKALPEKTRKEWARVILKAPEKCYMAMRARICLRKDGCAITDEAIEKFRQPAGMSELEPPDAIAAIESGEVVLKVFLCIPLSYEDEFQSALMTEYHQWEQTMGQILRRRDSRNSKRGNIVLQGDSEDECESDEISDGEFVDQ</sequence>
<evidence type="ECO:0000313" key="1">
    <source>
        <dbReference type="EMBL" id="KAI0048619.1"/>
    </source>
</evidence>
<evidence type="ECO:0000313" key="2">
    <source>
        <dbReference type="Proteomes" id="UP000814033"/>
    </source>
</evidence>
<reference evidence="1" key="2">
    <citation type="journal article" date="2022" name="New Phytol.">
        <title>Evolutionary transition to the ectomycorrhizal habit in the genomes of a hyperdiverse lineage of mushroom-forming fungi.</title>
        <authorList>
            <person name="Looney B."/>
            <person name="Miyauchi S."/>
            <person name="Morin E."/>
            <person name="Drula E."/>
            <person name="Courty P.E."/>
            <person name="Kohler A."/>
            <person name="Kuo A."/>
            <person name="LaButti K."/>
            <person name="Pangilinan J."/>
            <person name="Lipzen A."/>
            <person name="Riley R."/>
            <person name="Andreopoulos W."/>
            <person name="He G."/>
            <person name="Johnson J."/>
            <person name="Nolan M."/>
            <person name="Tritt A."/>
            <person name="Barry K.W."/>
            <person name="Grigoriev I.V."/>
            <person name="Nagy L.G."/>
            <person name="Hibbett D."/>
            <person name="Henrissat B."/>
            <person name="Matheny P.B."/>
            <person name="Labbe J."/>
            <person name="Martin F.M."/>
        </authorList>
    </citation>
    <scope>NUCLEOTIDE SEQUENCE</scope>
    <source>
        <strain evidence="1">FP105234-sp</strain>
    </source>
</reference>
<gene>
    <name evidence="1" type="ORF">FA95DRAFT_1571781</name>
</gene>
<dbReference type="EMBL" id="MU275884">
    <property type="protein sequence ID" value="KAI0048619.1"/>
    <property type="molecule type" value="Genomic_DNA"/>
</dbReference>
<proteinExistence type="predicted"/>
<keyword evidence="2" id="KW-1185">Reference proteome</keyword>
<protein>
    <submittedName>
        <fullName evidence="1">Uncharacterized protein</fullName>
    </submittedName>
</protein>